<dbReference type="RefSeq" id="XP_011304924.1">
    <property type="nucleotide sequence ID" value="XM_011306622.1"/>
</dbReference>
<dbReference type="Gene3D" id="1.25.40.90">
    <property type="match status" value="1"/>
</dbReference>
<dbReference type="Proteomes" id="UP000694866">
    <property type="component" value="Unplaced"/>
</dbReference>
<dbReference type="GO" id="GO:0000993">
    <property type="term" value="F:RNA polymerase II complex binding"/>
    <property type="evidence" value="ECO:0007669"/>
    <property type="project" value="InterPro"/>
</dbReference>
<dbReference type="InterPro" id="IPR008942">
    <property type="entry name" value="ENTH_VHS"/>
</dbReference>
<feature type="domain" description="CID" evidence="2">
    <location>
        <begin position="1"/>
        <end position="135"/>
    </location>
</feature>
<evidence type="ECO:0000313" key="4">
    <source>
        <dbReference type="RefSeq" id="XP_011304924.1"/>
    </source>
</evidence>
<dbReference type="AlphaFoldDB" id="A0A9R1T7R5"/>
<dbReference type="PROSITE" id="PS51391">
    <property type="entry name" value="CID"/>
    <property type="match status" value="1"/>
</dbReference>
<accession>A0A9R1T7R5</accession>
<protein>
    <recommendedName>
        <fullName evidence="2">CID domain-containing protein</fullName>
    </recommendedName>
</protein>
<feature type="region of interest" description="Disordered" evidence="1">
    <location>
        <begin position="145"/>
        <end position="177"/>
    </location>
</feature>
<keyword evidence="3" id="KW-1185">Reference proteome</keyword>
<dbReference type="GO" id="GO:0031124">
    <property type="term" value="P:mRNA 3'-end processing"/>
    <property type="evidence" value="ECO:0007669"/>
    <property type="project" value="InterPro"/>
</dbReference>
<feature type="compositionally biased region" description="Low complexity" evidence="1">
    <location>
        <begin position="145"/>
        <end position="158"/>
    </location>
</feature>
<dbReference type="InterPro" id="IPR045154">
    <property type="entry name" value="PCF11-like"/>
</dbReference>
<dbReference type="OrthoDB" id="343582at2759"/>
<dbReference type="KEGG" id="fas:105267635"/>
<dbReference type="InterPro" id="IPR006569">
    <property type="entry name" value="CID_dom"/>
</dbReference>
<evidence type="ECO:0000256" key="1">
    <source>
        <dbReference type="SAM" id="MobiDB-lite"/>
    </source>
</evidence>
<dbReference type="GO" id="GO:0005737">
    <property type="term" value="C:cytoplasm"/>
    <property type="evidence" value="ECO:0007669"/>
    <property type="project" value="TreeGrafter"/>
</dbReference>
<dbReference type="GeneID" id="105267635"/>
<dbReference type="PANTHER" id="PTHR15921">
    <property type="entry name" value="PRE-MRNA CLEAVAGE COMPLEX II"/>
    <property type="match status" value="1"/>
</dbReference>
<dbReference type="Pfam" id="PF04818">
    <property type="entry name" value="CID"/>
    <property type="match status" value="1"/>
</dbReference>
<evidence type="ECO:0000259" key="2">
    <source>
        <dbReference type="PROSITE" id="PS51391"/>
    </source>
</evidence>
<evidence type="ECO:0000313" key="3">
    <source>
        <dbReference type="Proteomes" id="UP000694866"/>
    </source>
</evidence>
<dbReference type="GO" id="GO:0006369">
    <property type="term" value="P:termination of RNA polymerase II transcription"/>
    <property type="evidence" value="ECO:0007669"/>
    <property type="project" value="InterPro"/>
</dbReference>
<dbReference type="GO" id="GO:0005849">
    <property type="term" value="C:mRNA cleavage factor complex"/>
    <property type="evidence" value="ECO:0007669"/>
    <property type="project" value="TreeGrafter"/>
</dbReference>
<dbReference type="SUPFAM" id="SSF48464">
    <property type="entry name" value="ENTH/VHS domain"/>
    <property type="match status" value="1"/>
</dbReference>
<reference evidence="4" key="1">
    <citation type="submission" date="2025-08" db="UniProtKB">
        <authorList>
            <consortium name="RefSeq"/>
        </authorList>
    </citation>
    <scope>IDENTIFICATION</scope>
    <source>
        <strain evidence="4">USDA-PBARC FA_bdor</strain>
        <tissue evidence="4">Whole organism</tissue>
    </source>
</reference>
<dbReference type="GO" id="GO:0003729">
    <property type="term" value="F:mRNA binding"/>
    <property type="evidence" value="ECO:0007669"/>
    <property type="project" value="InterPro"/>
</dbReference>
<organism evidence="3 4">
    <name type="scientific">Fopius arisanus</name>
    <dbReference type="NCBI Taxonomy" id="64838"/>
    <lineage>
        <taxon>Eukaryota</taxon>
        <taxon>Metazoa</taxon>
        <taxon>Ecdysozoa</taxon>
        <taxon>Arthropoda</taxon>
        <taxon>Hexapoda</taxon>
        <taxon>Insecta</taxon>
        <taxon>Pterygota</taxon>
        <taxon>Neoptera</taxon>
        <taxon>Endopterygota</taxon>
        <taxon>Hymenoptera</taxon>
        <taxon>Apocrita</taxon>
        <taxon>Ichneumonoidea</taxon>
        <taxon>Braconidae</taxon>
        <taxon>Opiinae</taxon>
        <taxon>Fopius</taxon>
    </lineage>
</organism>
<dbReference type="PANTHER" id="PTHR15921:SF3">
    <property type="entry name" value="PRE-MRNA CLEAVAGE COMPLEX 2 PROTEIN PCF11"/>
    <property type="match status" value="1"/>
</dbReference>
<gene>
    <name evidence="4" type="primary">LOC105267635</name>
</gene>
<proteinExistence type="predicted"/>
<sequence>MVQVRDHEIVNEFRTCLEWLKDRHDTWAIGELTAMAIKLANEYAAEMVVGLQQHIAQAPQELKLAGLYLLDSLIGNASHIYVDLFAEQLVNTFSSVFVFADSETRALMFTLRKRWRKHFSASVLHDLDCAINSVDNNWPIFAHSSPSSNNSGSSRTSPANGVTEDQRKNTAATSLMQTSSIPSESIIKQIIELPV</sequence>
<name>A0A9R1T7R5_9HYME</name>
<dbReference type="SMART" id="SM00582">
    <property type="entry name" value="RPR"/>
    <property type="match status" value="1"/>
</dbReference>